<keyword evidence="1" id="KW-0732">Signal</keyword>
<reference evidence="2" key="1">
    <citation type="submission" date="2023-07" db="EMBL/GenBank/DDBJ databases">
        <title>Brevundimonas soil sp. nov., isolated from the soil of chemical plant.</title>
        <authorList>
            <person name="Wu N."/>
        </authorList>
    </citation>
    <scope>NUCLEOTIDE SEQUENCE</scope>
    <source>
        <strain evidence="2">XZ-24</strain>
    </source>
</reference>
<keyword evidence="3" id="KW-1185">Reference proteome</keyword>
<gene>
    <name evidence="2" type="ORF">Q0812_03185</name>
</gene>
<dbReference type="EMBL" id="JAUKTR010000001">
    <property type="protein sequence ID" value="MDO1558429.1"/>
    <property type="molecule type" value="Genomic_DNA"/>
</dbReference>
<evidence type="ECO:0000256" key="1">
    <source>
        <dbReference type="SAM" id="SignalP"/>
    </source>
</evidence>
<comment type="caution">
    <text evidence="2">The sequence shown here is derived from an EMBL/GenBank/DDBJ whole genome shotgun (WGS) entry which is preliminary data.</text>
</comment>
<feature type="chain" id="PRO_5045251578" evidence="1">
    <location>
        <begin position="23"/>
        <end position="154"/>
    </location>
</feature>
<dbReference type="RefSeq" id="WP_302108842.1">
    <property type="nucleotide sequence ID" value="NZ_JAUKTR010000001.1"/>
</dbReference>
<organism evidence="2 3">
    <name type="scientific">Peiella sedimenti</name>
    <dbReference type="NCBI Taxonomy" id="3061083"/>
    <lineage>
        <taxon>Bacteria</taxon>
        <taxon>Pseudomonadati</taxon>
        <taxon>Pseudomonadota</taxon>
        <taxon>Alphaproteobacteria</taxon>
        <taxon>Caulobacterales</taxon>
        <taxon>Caulobacteraceae</taxon>
        <taxon>Peiella</taxon>
    </lineage>
</organism>
<feature type="signal peptide" evidence="1">
    <location>
        <begin position="1"/>
        <end position="22"/>
    </location>
</feature>
<name>A0ABT8SIS1_9CAUL</name>
<evidence type="ECO:0000313" key="3">
    <source>
        <dbReference type="Proteomes" id="UP001169063"/>
    </source>
</evidence>
<evidence type="ECO:0000313" key="2">
    <source>
        <dbReference type="EMBL" id="MDO1558429.1"/>
    </source>
</evidence>
<sequence>MKVLLPAGLLALGLLSAEHAVACAPVYLVVPPVAGETEDEMLARSRAVEQDQYRAQSDSIFIAEVSMERVVEADSVQIFYSPLHLIEGRALPEQTLVIVDARSTCRRAERVGEPIIIFASLEADDWTIVARLRPEQVVDPSLRPLIFSALHSRR</sequence>
<accession>A0ABT8SIS1</accession>
<dbReference type="Proteomes" id="UP001169063">
    <property type="component" value="Unassembled WGS sequence"/>
</dbReference>
<proteinExistence type="predicted"/>
<protein>
    <submittedName>
        <fullName evidence="2">Uncharacterized protein</fullName>
    </submittedName>
</protein>